<gene>
    <name evidence="1" type="ORF">WKI47_21450</name>
</gene>
<dbReference type="Proteomes" id="UP001380953">
    <property type="component" value="Unassembled WGS sequence"/>
</dbReference>
<comment type="caution">
    <text evidence="1">The sequence shown here is derived from an EMBL/GenBank/DDBJ whole genome shotgun (WGS) entry which is preliminary data.</text>
</comment>
<evidence type="ECO:0000313" key="2">
    <source>
        <dbReference type="Proteomes" id="UP001380953"/>
    </source>
</evidence>
<organism evidence="1 2">
    <name type="scientific">Saccharibacillus sacchari</name>
    <dbReference type="NCBI Taxonomy" id="456493"/>
    <lineage>
        <taxon>Bacteria</taxon>
        <taxon>Bacillati</taxon>
        <taxon>Bacillota</taxon>
        <taxon>Bacilli</taxon>
        <taxon>Bacillales</taxon>
        <taxon>Paenibacillaceae</taxon>
        <taxon>Saccharibacillus</taxon>
    </lineage>
</organism>
<keyword evidence="2" id="KW-1185">Reference proteome</keyword>
<name>A0ACC6PHT6_9BACL</name>
<proteinExistence type="predicted"/>
<protein>
    <submittedName>
        <fullName evidence="1">Uncharacterized protein</fullName>
    </submittedName>
</protein>
<accession>A0ACC6PHT6</accession>
<reference evidence="1" key="1">
    <citation type="submission" date="2024-03" db="EMBL/GenBank/DDBJ databases">
        <title>Whole genome sequecning of epiphytes from Marcgravia umbellata leaves.</title>
        <authorList>
            <person name="Kumar G."/>
            <person name="Savka M.A."/>
        </authorList>
    </citation>
    <scope>NUCLEOTIDE SEQUENCE</scope>
    <source>
        <strain evidence="1">RIT_BL5</strain>
    </source>
</reference>
<sequence length="446" mass="47489">MNELLRRRLTRTSLSALLLSSLVGGTLPLAGTSSAQAADAATDAAPNAVAAADPVRAPVENLGRPFAKAGTYAQNVWDMQLWNGKIYIGQGNSSNQGSAVNAGPIPLTTYDPASGKFGTDKLLVSSSQEQTYVDEEQIDVFKVLNGQLYIPGHDPKSEAHTLGNFYRLDPSDGKWRKIRTIPGGVHTYDMAYYQGNLFAATGWDSDASILRSSDGGQTWSKSGIPIGGKESGRNYSLFPLNGNLYAVSSFIFSANPAFQPQNGVLEISPATAGSASPVSYKDVPLTTQNFFPGLSAPTPPLPPAYIRPVRTTTVGSKLMYIAGQGYNDHQWLPKGLFVASSVKQSSALALPGGATAMDILTRGDKVYVLAYTESGGTYTNLVFETGASAIGDSSAWTETVRFRQNTFARSFELQGGDFYFGLGSHDANNPVATTGTILRIQDVLPE</sequence>
<evidence type="ECO:0000313" key="1">
    <source>
        <dbReference type="EMBL" id="MEJ8306481.1"/>
    </source>
</evidence>
<dbReference type="EMBL" id="JBBKAR010000056">
    <property type="protein sequence ID" value="MEJ8306481.1"/>
    <property type="molecule type" value="Genomic_DNA"/>
</dbReference>